<dbReference type="EMBL" id="JAMZMK010009730">
    <property type="protein sequence ID" value="KAI7734439.1"/>
    <property type="molecule type" value="Genomic_DNA"/>
</dbReference>
<accession>A0AAD5GAL1</accession>
<dbReference type="Proteomes" id="UP001206925">
    <property type="component" value="Unassembled WGS sequence"/>
</dbReference>
<feature type="non-terminal residue" evidence="1">
    <location>
        <position position="295"/>
    </location>
</feature>
<proteinExistence type="predicted"/>
<gene>
    <name evidence="1" type="ORF">M8C21_004088</name>
</gene>
<dbReference type="AlphaFoldDB" id="A0AAD5GAL1"/>
<protein>
    <submittedName>
        <fullName evidence="1">Uncharacterized protein</fullName>
    </submittedName>
</protein>
<organism evidence="1 2">
    <name type="scientific">Ambrosia artemisiifolia</name>
    <name type="common">Common ragweed</name>
    <dbReference type="NCBI Taxonomy" id="4212"/>
    <lineage>
        <taxon>Eukaryota</taxon>
        <taxon>Viridiplantae</taxon>
        <taxon>Streptophyta</taxon>
        <taxon>Embryophyta</taxon>
        <taxon>Tracheophyta</taxon>
        <taxon>Spermatophyta</taxon>
        <taxon>Magnoliopsida</taxon>
        <taxon>eudicotyledons</taxon>
        <taxon>Gunneridae</taxon>
        <taxon>Pentapetalae</taxon>
        <taxon>asterids</taxon>
        <taxon>campanulids</taxon>
        <taxon>Asterales</taxon>
        <taxon>Asteraceae</taxon>
        <taxon>Asteroideae</taxon>
        <taxon>Heliantheae alliance</taxon>
        <taxon>Heliantheae</taxon>
        <taxon>Ambrosia</taxon>
    </lineage>
</organism>
<comment type="caution">
    <text evidence="1">The sequence shown here is derived from an EMBL/GenBank/DDBJ whole genome shotgun (WGS) entry which is preliminary data.</text>
</comment>
<evidence type="ECO:0000313" key="1">
    <source>
        <dbReference type="EMBL" id="KAI7734439.1"/>
    </source>
</evidence>
<feature type="non-terminal residue" evidence="1">
    <location>
        <position position="1"/>
    </location>
</feature>
<evidence type="ECO:0000313" key="2">
    <source>
        <dbReference type="Proteomes" id="UP001206925"/>
    </source>
</evidence>
<keyword evidence="2" id="KW-1185">Reference proteome</keyword>
<reference evidence="1" key="1">
    <citation type="submission" date="2022-06" db="EMBL/GenBank/DDBJ databases">
        <title>Uncovering the hologenomic basis of an extraordinary plant invasion.</title>
        <authorList>
            <person name="Bieker V.C."/>
            <person name="Martin M.D."/>
            <person name="Gilbert T."/>
            <person name="Hodgins K."/>
            <person name="Battlay P."/>
            <person name="Petersen B."/>
            <person name="Wilson J."/>
        </authorList>
    </citation>
    <scope>NUCLEOTIDE SEQUENCE</scope>
    <source>
        <strain evidence="1">AA19_3_7</strain>
        <tissue evidence="1">Leaf</tissue>
    </source>
</reference>
<name>A0AAD5GAL1_AMBAR</name>
<sequence>ERLQEIPTSALNSSGNNLYPGVADPMSALPGSELEHSLHQQNKGSEFINGFHAANDNRLAEVWDGIQNPQIPHFAPGQPQIQPELNGNVGIHSLFILLHHDCVCIRYIKMCPDVFLRKLKFCQLCITSLSTSKSIINHGGVPFGPTQLPVLGLSEGDKRCIRDRSSIMARHMFADRSEDFINGQGMARGPMPGRYPELEQYWGESQAMPPRPHAADGWADEFAQHRVGQGDPNAWALSFERQHGAGGWASEFEHEQRQMTSVDRMAGTNIPSLAAMEQTRMLAHTLAQNNNPKFQ</sequence>